<dbReference type="InterPro" id="IPR038735">
    <property type="entry name" value="MSMEG_1276-like_NTP-PPase_dom"/>
</dbReference>
<evidence type="ECO:0000256" key="1">
    <source>
        <dbReference type="SAM" id="Coils"/>
    </source>
</evidence>
<dbReference type="AlphaFoldDB" id="A0A285N5X1"/>
<evidence type="ECO:0000313" key="2">
    <source>
        <dbReference type="EMBL" id="SNZ03396.1"/>
    </source>
</evidence>
<dbReference type="EMBL" id="OBEK01000001">
    <property type="protein sequence ID" value="SNZ03396.1"/>
    <property type="molecule type" value="Genomic_DNA"/>
</dbReference>
<dbReference type="RefSeq" id="WP_097038667.1">
    <property type="nucleotide sequence ID" value="NZ_OBEK01000001.1"/>
</dbReference>
<gene>
    <name evidence="2" type="ORF">SAMN05421503_0351</name>
</gene>
<keyword evidence="3" id="KW-1185">Reference proteome</keyword>
<dbReference type="CDD" id="cd11532">
    <property type="entry name" value="NTP-PPase_COG4997"/>
    <property type="match status" value="1"/>
</dbReference>
<keyword evidence="1" id="KW-0175">Coiled coil</keyword>
<dbReference type="Pfam" id="PF01503">
    <property type="entry name" value="PRA-PH"/>
    <property type="match status" value="1"/>
</dbReference>
<name>A0A285N5X1_9BACI</name>
<dbReference type="OrthoDB" id="9813491at2"/>
<evidence type="ECO:0000313" key="3">
    <source>
        <dbReference type="Proteomes" id="UP000219356"/>
    </source>
</evidence>
<reference evidence="3" key="1">
    <citation type="submission" date="2017-09" db="EMBL/GenBank/DDBJ databases">
        <authorList>
            <person name="Varghese N."/>
            <person name="Submissions S."/>
        </authorList>
    </citation>
    <scope>NUCLEOTIDE SEQUENCE [LARGE SCALE GENOMIC DNA]</scope>
    <source>
        <strain evidence="3">CGMCC 1.8913</strain>
    </source>
</reference>
<organism evidence="2 3">
    <name type="scientific">Terribacillus aidingensis</name>
    <dbReference type="NCBI Taxonomy" id="586416"/>
    <lineage>
        <taxon>Bacteria</taxon>
        <taxon>Bacillati</taxon>
        <taxon>Bacillota</taxon>
        <taxon>Bacilli</taxon>
        <taxon>Bacillales</taxon>
        <taxon>Bacillaceae</taxon>
        <taxon>Terribacillus</taxon>
    </lineage>
</organism>
<protein>
    <submittedName>
        <fullName evidence="2">Predicted house-cleaning noncanonical NTP pyrophosphatase, all-alpha NTP-PPase (MazG) superfamily</fullName>
    </submittedName>
</protein>
<dbReference type="Gene3D" id="1.10.287.1080">
    <property type="entry name" value="MazG-like"/>
    <property type="match status" value="1"/>
</dbReference>
<dbReference type="Proteomes" id="UP000219356">
    <property type="component" value="Unassembled WGS sequence"/>
</dbReference>
<sequence>MPIYNKLVRDHIPQIIEQAGKVPKVKILDQASYTEELKLKLLEEANELRTAEEKTEIVEEAADLVEVVYMMLENQGITHEEVEQVRQQKKLERGGFKERLFLVEVHD</sequence>
<dbReference type="SUPFAM" id="SSF101386">
    <property type="entry name" value="all-alpha NTP pyrophosphatases"/>
    <property type="match status" value="1"/>
</dbReference>
<proteinExistence type="predicted"/>
<dbReference type="InterPro" id="IPR021130">
    <property type="entry name" value="PRib-ATP_PPHydrolase-like"/>
</dbReference>
<feature type="coiled-coil region" evidence="1">
    <location>
        <begin position="34"/>
        <end position="61"/>
    </location>
</feature>
<accession>A0A285N5X1</accession>